<keyword evidence="2" id="KW-1133">Transmembrane helix</keyword>
<evidence type="ECO:0000256" key="2">
    <source>
        <dbReference type="SAM" id="Phobius"/>
    </source>
</evidence>
<feature type="compositionally biased region" description="Low complexity" evidence="1">
    <location>
        <begin position="487"/>
        <end position="500"/>
    </location>
</feature>
<name>D7G5H1_ECTSI</name>
<evidence type="ECO:0000313" key="5">
    <source>
        <dbReference type="Proteomes" id="UP000002630"/>
    </source>
</evidence>
<dbReference type="EMBL" id="FN648874">
    <property type="protein sequence ID" value="CBJ27294.1"/>
    <property type="molecule type" value="Genomic_DNA"/>
</dbReference>
<protein>
    <recommendedName>
        <fullName evidence="6">WSC domain-containing protein</fullName>
    </recommendedName>
</protein>
<keyword evidence="3" id="KW-0732">Signal</keyword>
<evidence type="ECO:0000313" key="4">
    <source>
        <dbReference type="EMBL" id="CBJ27294.1"/>
    </source>
</evidence>
<keyword evidence="2" id="KW-0812">Transmembrane</keyword>
<evidence type="ECO:0000256" key="1">
    <source>
        <dbReference type="SAM" id="MobiDB-lite"/>
    </source>
</evidence>
<accession>D7G5H1</accession>
<proteinExistence type="predicted"/>
<feature type="compositionally biased region" description="Polar residues" evidence="1">
    <location>
        <begin position="439"/>
        <end position="461"/>
    </location>
</feature>
<organism evidence="4 5">
    <name type="scientific">Ectocarpus siliculosus</name>
    <name type="common">Brown alga</name>
    <name type="synonym">Conferva siliculosa</name>
    <dbReference type="NCBI Taxonomy" id="2880"/>
    <lineage>
        <taxon>Eukaryota</taxon>
        <taxon>Sar</taxon>
        <taxon>Stramenopiles</taxon>
        <taxon>Ochrophyta</taxon>
        <taxon>PX clade</taxon>
        <taxon>Phaeophyceae</taxon>
        <taxon>Ectocarpales</taxon>
        <taxon>Ectocarpaceae</taxon>
        <taxon>Ectocarpus</taxon>
    </lineage>
</organism>
<dbReference type="EMBL" id="FN649746">
    <property type="protein sequence ID" value="CBJ27294.1"/>
    <property type="molecule type" value="Genomic_DNA"/>
</dbReference>
<feature type="compositionally biased region" description="Low complexity" evidence="1">
    <location>
        <begin position="348"/>
        <end position="369"/>
    </location>
</feature>
<feature type="signal peptide" evidence="3">
    <location>
        <begin position="1"/>
        <end position="24"/>
    </location>
</feature>
<evidence type="ECO:0000256" key="3">
    <source>
        <dbReference type="SAM" id="SignalP"/>
    </source>
</evidence>
<keyword evidence="5" id="KW-1185">Reference proteome</keyword>
<dbReference type="Proteomes" id="UP000002630">
    <property type="component" value="Linkage Group LG21"/>
</dbReference>
<feature type="transmembrane region" description="Helical" evidence="2">
    <location>
        <begin position="231"/>
        <end position="257"/>
    </location>
</feature>
<reference evidence="4 5" key="1">
    <citation type="journal article" date="2010" name="Nature">
        <title>The Ectocarpus genome and the independent evolution of multicellularity in brown algae.</title>
        <authorList>
            <person name="Cock J.M."/>
            <person name="Sterck L."/>
            <person name="Rouze P."/>
            <person name="Scornet D."/>
            <person name="Allen A.E."/>
            <person name="Amoutzias G."/>
            <person name="Anthouard V."/>
            <person name="Artiguenave F."/>
            <person name="Aury J.M."/>
            <person name="Badger J.H."/>
            <person name="Beszteri B."/>
            <person name="Billiau K."/>
            <person name="Bonnet E."/>
            <person name="Bothwell J.H."/>
            <person name="Bowler C."/>
            <person name="Boyen C."/>
            <person name="Brownlee C."/>
            <person name="Carrano C.J."/>
            <person name="Charrier B."/>
            <person name="Cho G.Y."/>
            <person name="Coelho S.M."/>
            <person name="Collen J."/>
            <person name="Corre E."/>
            <person name="Da Silva C."/>
            <person name="Delage L."/>
            <person name="Delaroque N."/>
            <person name="Dittami S.M."/>
            <person name="Doulbeau S."/>
            <person name="Elias M."/>
            <person name="Farnham G."/>
            <person name="Gachon C.M."/>
            <person name="Gschloessl B."/>
            <person name="Heesch S."/>
            <person name="Jabbari K."/>
            <person name="Jubin C."/>
            <person name="Kawai H."/>
            <person name="Kimura K."/>
            <person name="Kloareg B."/>
            <person name="Kupper F.C."/>
            <person name="Lang D."/>
            <person name="Le Bail A."/>
            <person name="Leblanc C."/>
            <person name="Lerouge P."/>
            <person name="Lohr M."/>
            <person name="Lopez P.J."/>
            <person name="Martens C."/>
            <person name="Maumus F."/>
            <person name="Michel G."/>
            <person name="Miranda-Saavedra D."/>
            <person name="Morales J."/>
            <person name="Moreau H."/>
            <person name="Motomura T."/>
            <person name="Nagasato C."/>
            <person name="Napoli C.A."/>
            <person name="Nelson D.R."/>
            <person name="Nyvall-Collen P."/>
            <person name="Peters A.F."/>
            <person name="Pommier C."/>
            <person name="Potin P."/>
            <person name="Poulain J."/>
            <person name="Quesneville H."/>
            <person name="Read B."/>
            <person name="Rensing S.A."/>
            <person name="Ritter A."/>
            <person name="Rousvoal S."/>
            <person name="Samanta M."/>
            <person name="Samson G."/>
            <person name="Schroeder D.C."/>
            <person name="Segurens B."/>
            <person name="Strittmatter M."/>
            <person name="Tonon T."/>
            <person name="Tregear J.W."/>
            <person name="Valentin K."/>
            <person name="von Dassow P."/>
            <person name="Yamagishi T."/>
            <person name="Van de Peer Y."/>
            <person name="Wincker P."/>
        </authorList>
    </citation>
    <scope>NUCLEOTIDE SEQUENCE [LARGE SCALE GENOMIC DNA]</scope>
    <source>
        <strain evidence="5">Ec32 / CCAP1310/4</strain>
    </source>
</reference>
<feature type="region of interest" description="Disordered" evidence="1">
    <location>
        <begin position="94"/>
        <end position="132"/>
    </location>
</feature>
<feature type="chain" id="PRO_5003096068" description="WSC domain-containing protein" evidence="3">
    <location>
        <begin position="25"/>
        <end position="543"/>
    </location>
</feature>
<dbReference type="OrthoDB" id="10410000at2759"/>
<sequence length="543" mass="57041">MRRPGWAFCVEALLLLLVLPRAAGGTAFFSRRRSLQVLTDGETVLNGVLNLFTEEGVAACEGSCKDAFATAFGIDEVSVGCVCPISTSASDADRRRNLMGDNSKQPTSDSAEQNKGSSDRRSLRAQRRRWLAETDSSEPVAFSARVAGGLAGGAAALDLLSESGWSAVASAFGVDEDELEISTLTVTPPASTNSTETLEVITDYFDASDISIVSSLSTTEGTDWAGGGRGVALFLAMFVLLLMTFCCCGFLAGLLLWKAKKHGGGAVGGEKFFKSHLPERNSFRWGGQPTADGNPRRSEPHSSEGASPNGPLLGLVDSQDSSNRSPSRENVPHEGDEAAGGVVDHVRATSASSAAVAPESSSKSRGVSSGDLGKELESPSAAGRGGVTEQTAAAAAGAPAATAGGRDEEGAIPRNVSMEESVGTNPLYKTAAPYRRSTNESQSEQTPGRSRFSTFLGNATPSRLRRLAGRVAKSPALSASSRRSKPSTASRHSRSGGSSTRSRRHRRQGSFPGAYSQRNSSELDHQRPPADPVYTFMIKSFDH</sequence>
<feature type="compositionally biased region" description="Low complexity" evidence="1">
    <location>
        <begin position="391"/>
        <end position="404"/>
    </location>
</feature>
<evidence type="ECO:0008006" key="6">
    <source>
        <dbReference type="Google" id="ProtNLM"/>
    </source>
</evidence>
<feature type="region of interest" description="Disordered" evidence="1">
    <location>
        <begin position="280"/>
        <end position="543"/>
    </location>
</feature>
<dbReference type="InParanoid" id="D7G5H1"/>
<feature type="compositionally biased region" description="Basic and acidic residues" evidence="1">
    <location>
        <begin position="326"/>
        <end position="336"/>
    </location>
</feature>
<gene>
    <name evidence="4" type="ORF">Esi_0065_0026</name>
</gene>
<dbReference type="AlphaFoldDB" id="D7G5H1"/>
<keyword evidence="2" id="KW-0472">Membrane</keyword>
<feature type="compositionally biased region" description="Polar residues" evidence="1">
    <location>
        <begin position="100"/>
        <end position="116"/>
    </location>
</feature>